<dbReference type="EMBL" id="REGN01009889">
    <property type="protein sequence ID" value="RNA00147.1"/>
    <property type="molecule type" value="Genomic_DNA"/>
</dbReference>
<reference evidence="1 2" key="1">
    <citation type="journal article" date="2018" name="Sci. Rep.">
        <title>Genomic signatures of local adaptation to the degree of environmental predictability in rotifers.</title>
        <authorList>
            <person name="Franch-Gras L."/>
            <person name="Hahn C."/>
            <person name="Garcia-Roger E.M."/>
            <person name="Carmona M.J."/>
            <person name="Serra M."/>
            <person name="Gomez A."/>
        </authorList>
    </citation>
    <scope>NUCLEOTIDE SEQUENCE [LARGE SCALE GENOMIC DNA]</scope>
    <source>
        <strain evidence="1">HYR1</strain>
    </source>
</reference>
<dbReference type="AlphaFoldDB" id="A0A3M7PM13"/>
<keyword evidence="2" id="KW-1185">Reference proteome</keyword>
<proteinExistence type="predicted"/>
<organism evidence="1 2">
    <name type="scientific">Brachionus plicatilis</name>
    <name type="common">Marine rotifer</name>
    <name type="synonym">Brachionus muelleri</name>
    <dbReference type="NCBI Taxonomy" id="10195"/>
    <lineage>
        <taxon>Eukaryota</taxon>
        <taxon>Metazoa</taxon>
        <taxon>Spiralia</taxon>
        <taxon>Gnathifera</taxon>
        <taxon>Rotifera</taxon>
        <taxon>Eurotatoria</taxon>
        <taxon>Monogononta</taxon>
        <taxon>Pseudotrocha</taxon>
        <taxon>Ploima</taxon>
        <taxon>Brachionidae</taxon>
        <taxon>Brachionus</taxon>
    </lineage>
</organism>
<name>A0A3M7PM13_BRAPC</name>
<accession>A0A3M7PM13</accession>
<dbReference type="Proteomes" id="UP000276133">
    <property type="component" value="Unassembled WGS sequence"/>
</dbReference>
<gene>
    <name evidence="1" type="ORF">BpHYR1_031770</name>
</gene>
<comment type="caution">
    <text evidence="1">The sequence shown here is derived from an EMBL/GenBank/DDBJ whole genome shotgun (WGS) entry which is preliminary data.</text>
</comment>
<protein>
    <submittedName>
        <fullName evidence="1">Uncharacterized protein</fullName>
    </submittedName>
</protein>
<sequence>MKPDLANLKKKSGLGLDLRLLFRKLVTQSTKLKIINNKFLYHISFCPLEASWCIILERLWIRSKPDPASSFSFFKELKFPIFCVTSLLSSDSTKSR</sequence>
<evidence type="ECO:0000313" key="2">
    <source>
        <dbReference type="Proteomes" id="UP000276133"/>
    </source>
</evidence>
<evidence type="ECO:0000313" key="1">
    <source>
        <dbReference type="EMBL" id="RNA00147.1"/>
    </source>
</evidence>